<name>A0A6P5G3F4_ANACO</name>
<reference evidence="4 5" key="2">
    <citation type="submission" date="2025-04" db="UniProtKB">
        <authorList>
            <consortium name="RefSeq"/>
        </authorList>
    </citation>
    <scope>IDENTIFICATION</scope>
    <source>
        <tissue evidence="4 5">Leaf</tissue>
    </source>
</reference>
<dbReference type="PANTHER" id="PTHR46929">
    <property type="entry name" value="EXPRESSED PROTEIN"/>
    <property type="match status" value="1"/>
</dbReference>
<dbReference type="PANTHER" id="PTHR46929:SF3">
    <property type="entry name" value="MYB_SANT-LIKE DOMAIN-CONTAINING PROTEIN"/>
    <property type="match status" value="1"/>
</dbReference>
<feature type="compositionally biased region" description="Polar residues" evidence="1">
    <location>
        <begin position="242"/>
        <end position="254"/>
    </location>
</feature>
<keyword evidence="3" id="KW-1185">Reference proteome</keyword>
<dbReference type="Proteomes" id="UP000515123">
    <property type="component" value="Linkage group 12"/>
</dbReference>
<dbReference type="OrthoDB" id="1937145at2759"/>
<feature type="domain" description="Myb/SANT-like" evidence="2">
    <location>
        <begin position="59"/>
        <end position="152"/>
    </location>
</feature>
<evidence type="ECO:0000313" key="3">
    <source>
        <dbReference type="Proteomes" id="UP000515123"/>
    </source>
</evidence>
<dbReference type="RefSeq" id="XP_020099820.1">
    <property type="nucleotide sequence ID" value="XM_020244231.1"/>
</dbReference>
<sequence>MAGWHVFTTIAAVMMAPPKKTVHTFAKNKAPIIDVPSTDSQSIDCPMQESSKSRVRSSNWTEKMDSAMLNLMTEEHTLGNFVNGSFTPLAWTKMVHDFNERTKLSFTKTHLQNRLKVLKRQYLTYQTLANKSGWGWDCTRNIPTAGDPSDWEAIITENPAYAKCRDKPFPAYQAIEFLSGKATATGRHGFTSMMDADDARSTSSSSPATQRLNMESLGKNLEDVNDANSTSPTPTPVKVPSQYTDSASAPTSSMKRLRVSPPIPTPTSNRRRKIDDRSEAMSELVQLGRKRTEIAETIMQRELQARPKVHSIEECMERLTTVAHLSPDGLLAACEALKDERNRPIFMTLSGELLYMWIDRQISMQQLYATQRPAAPFPPATPSFSPAVPFFPAPSTQYTPGSSSFPAAFFPPTVSTFPPGAPSFPSNAPSNPPEGPPFPPN</sequence>
<evidence type="ECO:0000313" key="4">
    <source>
        <dbReference type="RefSeq" id="XP_020099819.1"/>
    </source>
</evidence>
<feature type="region of interest" description="Disordered" evidence="1">
    <location>
        <begin position="222"/>
        <end position="276"/>
    </location>
</feature>
<organism evidence="5">
    <name type="scientific">Ananas comosus</name>
    <name type="common">Pineapple</name>
    <name type="synonym">Ananas ananas</name>
    <dbReference type="NCBI Taxonomy" id="4615"/>
    <lineage>
        <taxon>Eukaryota</taxon>
        <taxon>Viridiplantae</taxon>
        <taxon>Streptophyta</taxon>
        <taxon>Embryophyta</taxon>
        <taxon>Tracheophyta</taxon>
        <taxon>Spermatophyta</taxon>
        <taxon>Magnoliopsida</taxon>
        <taxon>Liliopsida</taxon>
        <taxon>Poales</taxon>
        <taxon>Bromeliaceae</taxon>
        <taxon>Bromelioideae</taxon>
        <taxon>Ananas</taxon>
    </lineage>
</organism>
<evidence type="ECO:0000259" key="2">
    <source>
        <dbReference type="Pfam" id="PF12776"/>
    </source>
</evidence>
<proteinExistence type="predicted"/>
<evidence type="ECO:0000313" key="5">
    <source>
        <dbReference type="RefSeq" id="XP_020099820.1"/>
    </source>
</evidence>
<accession>A0A6P5G3F4</accession>
<evidence type="ECO:0000256" key="1">
    <source>
        <dbReference type="SAM" id="MobiDB-lite"/>
    </source>
</evidence>
<gene>
    <name evidence="4 5" type="primary">LOC109718180</name>
</gene>
<dbReference type="Pfam" id="PF12776">
    <property type="entry name" value="Myb_DNA-bind_3"/>
    <property type="match status" value="1"/>
</dbReference>
<protein>
    <submittedName>
        <fullName evidence="4 5">Uncharacterized protein LOC109718180</fullName>
    </submittedName>
</protein>
<feature type="region of interest" description="Disordered" evidence="1">
    <location>
        <begin position="38"/>
        <end position="59"/>
    </location>
</feature>
<dbReference type="AlphaFoldDB" id="A0A6P5G3F4"/>
<reference evidence="3" key="1">
    <citation type="journal article" date="2015" name="Nat. Genet.">
        <title>The pineapple genome and the evolution of CAM photosynthesis.</title>
        <authorList>
            <person name="Ming R."/>
            <person name="VanBuren R."/>
            <person name="Wai C.M."/>
            <person name="Tang H."/>
            <person name="Schatz M.C."/>
            <person name="Bowers J.E."/>
            <person name="Lyons E."/>
            <person name="Wang M.L."/>
            <person name="Chen J."/>
            <person name="Biggers E."/>
            <person name="Zhang J."/>
            <person name="Huang L."/>
            <person name="Zhang L."/>
            <person name="Miao W."/>
            <person name="Zhang J."/>
            <person name="Ye Z."/>
            <person name="Miao C."/>
            <person name="Lin Z."/>
            <person name="Wang H."/>
            <person name="Zhou H."/>
            <person name="Yim W.C."/>
            <person name="Priest H.D."/>
            <person name="Zheng C."/>
            <person name="Woodhouse M."/>
            <person name="Edger P.P."/>
            <person name="Guyot R."/>
            <person name="Guo H.B."/>
            <person name="Guo H."/>
            <person name="Zheng G."/>
            <person name="Singh R."/>
            <person name="Sharma A."/>
            <person name="Min X."/>
            <person name="Zheng Y."/>
            <person name="Lee H."/>
            <person name="Gurtowski J."/>
            <person name="Sedlazeck F.J."/>
            <person name="Harkess A."/>
            <person name="McKain M.R."/>
            <person name="Liao Z."/>
            <person name="Fang J."/>
            <person name="Liu J."/>
            <person name="Zhang X."/>
            <person name="Zhang Q."/>
            <person name="Hu W."/>
            <person name="Qin Y."/>
            <person name="Wang K."/>
            <person name="Chen L.Y."/>
            <person name="Shirley N."/>
            <person name="Lin Y.R."/>
            <person name="Liu L.Y."/>
            <person name="Hernandez A.G."/>
            <person name="Wright C.L."/>
            <person name="Bulone V."/>
            <person name="Tuskan G.A."/>
            <person name="Heath K."/>
            <person name="Zee F."/>
            <person name="Moore P.H."/>
            <person name="Sunkar R."/>
            <person name="Leebens-Mack J.H."/>
            <person name="Mockler T."/>
            <person name="Bennetzen J.L."/>
            <person name="Freeling M."/>
            <person name="Sankoff D."/>
            <person name="Paterson A.H."/>
            <person name="Zhu X."/>
            <person name="Yang X."/>
            <person name="Smith J.A."/>
            <person name="Cushman J.C."/>
            <person name="Paull R.E."/>
            <person name="Yu Q."/>
        </authorList>
    </citation>
    <scope>NUCLEOTIDE SEQUENCE [LARGE SCALE GENOMIC DNA]</scope>
    <source>
        <strain evidence="3">cv. F153</strain>
    </source>
</reference>
<feature type="region of interest" description="Disordered" evidence="1">
    <location>
        <begin position="420"/>
        <end position="441"/>
    </location>
</feature>
<dbReference type="GeneID" id="109718180"/>
<dbReference type="InterPro" id="IPR024752">
    <property type="entry name" value="Myb/SANT-like_dom"/>
</dbReference>
<feature type="compositionally biased region" description="Low complexity" evidence="1">
    <location>
        <begin position="229"/>
        <end position="241"/>
    </location>
</feature>
<dbReference type="RefSeq" id="XP_020099819.1">
    <property type="nucleotide sequence ID" value="XM_020244230.1"/>
</dbReference>
<feature type="compositionally biased region" description="Pro residues" evidence="1">
    <location>
        <begin position="430"/>
        <end position="441"/>
    </location>
</feature>